<keyword evidence="5" id="KW-0812">Transmembrane</keyword>
<dbReference type="GO" id="GO:0004674">
    <property type="term" value="F:protein serine/threonine kinase activity"/>
    <property type="evidence" value="ECO:0007669"/>
    <property type="project" value="UniProtKB-EC"/>
</dbReference>
<accession>A0A314KMS6</accession>
<dbReference type="Gene3D" id="1.10.510.10">
    <property type="entry name" value="Transferase(Phosphotransferase) domain 1"/>
    <property type="match status" value="1"/>
</dbReference>
<protein>
    <recommendedName>
        <fullName evidence="2">non-specific serine/threonine protein kinase</fullName>
        <ecNumber evidence="2">2.7.11.1</ecNumber>
    </recommendedName>
</protein>
<evidence type="ECO:0000256" key="4">
    <source>
        <dbReference type="ARBA" id="ARBA00022679"/>
    </source>
</evidence>
<dbReference type="Gramene" id="OIT30781">
    <property type="protein sequence ID" value="OIT30781"/>
    <property type="gene ID" value="A4A49_53712"/>
</dbReference>
<evidence type="ECO:0000313" key="13">
    <source>
        <dbReference type="Proteomes" id="UP000187609"/>
    </source>
</evidence>
<keyword evidence="8" id="KW-0067">ATP-binding</keyword>
<evidence type="ECO:0000256" key="6">
    <source>
        <dbReference type="ARBA" id="ARBA00022741"/>
    </source>
</evidence>
<dbReference type="PANTHER" id="PTHR47984">
    <property type="entry name" value="OS01G0323000 PROTEIN"/>
    <property type="match status" value="1"/>
</dbReference>
<evidence type="ECO:0000256" key="1">
    <source>
        <dbReference type="ARBA" id="ARBA00004167"/>
    </source>
</evidence>
<feature type="domain" description="Protein kinase" evidence="11">
    <location>
        <begin position="1"/>
        <end position="85"/>
    </location>
</feature>
<gene>
    <name evidence="12" type="ORF">A4A49_53712</name>
</gene>
<evidence type="ECO:0000313" key="12">
    <source>
        <dbReference type="EMBL" id="OIT30781.1"/>
    </source>
</evidence>
<comment type="subcellular location">
    <subcellularLocation>
        <location evidence="1">Membrane</location>
        <topology evidence="1">Single-pass membrane protein</topology>
    </subcellularLocation>
</comment>
<keyword evidence="7 12" id="KW-0418">Kinase</keyword>
<name>A0A314KMS6_NICAT</name>
<keyword evidence="9" id="KW-1133">Transmembrane helix</keyword>
<dbReference type="PROSITE" id="PS50011">
    <property type="entry name" value="PROTEIN_KINASE_DOM"/>
    <property type="match status" value="1"/>
</dbReference>
<dbReference type="GO" id="GO:0016020">
    <property type="term" value="C:membrane"/>
    <property type="evidence" value="ECO:0007669"/>
    <property type="project" value="UniProtKB-SubCell"/>
</dbReference>
<evidence type="ECO:0000256" key="10">
    <source>
        <dbReference type="ARBA" id="ARBA00023136"/>
    </source>
</evidence>
<dbReference type="SUPFAM" id="SSF56112">
    <property type="entry name" value="Protein kinase-like (PK-like)"/>
    <property type="match status" value="1"/>
</dbReference>
<dbReference type="InterPro" id="IPR001245">
    <property type="entry name" value="Ser-Thr/Tyr_kinase_cat_dom"/>
</dbReference>
<dbReference type="PANTHER" id="PTHR47984:SF10">
    <property type="entry name" value="PROTEIN KINASE SUPERFAMILY PROTEIN"/>
    <property type="match status" value="1"/>
</dbReference>
<dbReference type="EMBL" id="MJEQ01001426">
    <property type="protein sequence ID" value="OIT30781.1"/>
    <property type="molecule type" value="Genomic_DNA"/>
</dbReference>
<dbReference type="InterPro" id="IPR011009">
    <property type="entry name" value="Kinase-like_dom_sf"/>
</dbReference>
<keyword evidence="6" id="KW-0547">Nucleotide-binding</keyword>
<dbReference type="GO" id="GO:0005524">
    <property type="term" value="F:ATP binding"/>
    <property type="evidence" value="ECO:0007669"/>
    <property type="project" value="UniProtKB-KW"/>
</dbReference>
<keyword evidence="13" id="KW-1185">Reference proteome</keyword>
<reference evidence="12" key="1">
    <citation type="submission" date="2016-11" db="EMBL/GenBank/DDBJ databases">
        <title>The genome of Nicotiana attenuata.</title>
        <authorList>
            <person name="Xu S."/>
            <person name="Brockmoeller T."/>
            <person name="Gaquerel E."/>
            <person name="Navarro A."/>
            <person name="Kuhl H."/>
            <person name="Gase K."/>
            <person name="Ling Z."/>
            <person name="Zhou W."/>
            <person name="Kreitzer C."/>
            <person name="Stanke M."/>
            <person name="Tang H."/>
            <person name="Lyons E."/>
            <person name="Pandey P."/>
            <person name="Pandey S.P."/>
            <person name="Timmermann B."/>
            <person name="Baldwin I.T."/>
        </authorList>
    </citation>
    <scope>NUCLEOTIDE SEQUENCE [LARGE SCALE GENOMIC DNA]</scope>
    <source>
        <strain evidence="12">UT</strain>
    </source>
</reference>
<evidence type="ECO:0000256" key="5">
    <source>
        <dbReference type="ARBA" id="ARBA00022692"/>
    </source>
</evidence>
<evidence type="ECO:0000256" key="8">
    <source>
        <dbReference type="ARBA" id="ARBA00022840"/>
    </source>
</evidence>
<evidence type="ECO:0000259" key="11">
    <source>
        <dbReference type="PROSITE" id="PS50011"/>
    </source>
</evidence>
<comment type="caution">
    <text evidence="12">The sequence shown here is derived from an EMBL/GenBank/DDBJ whole genome shotgun (WGS) entry which is preliminary data.</text>
</comment>
<sequence>MVLGAERSYITTRVMGTFGYIAPEYASTGMLNERSDVYSFGILIMEISSGRNPVDYSRPLGEVKSTTCIIFSAFVVVIHDSSDES</sequence>
<dbReference type="InterPro" id="IPR000719">
    <property type="entry name" value="Prot_kinase_dom"/>
</dbReference>
<dbReference type="EC" id="2.7.11.1" evidence="2"/>
<evidence type="ECO:0000256" key="3">
    <source>
        <dbReference type="ARBA" id="ARBA00022553"/>
    </source>
</evidence>
<evidence type="ECO:0000256" key="2">
    <source>
        <dbReference type="ARBA" id="ARBA00012513"/>
    </source>
</evidence>
<organism evidence="12 13">
    <name type="scientific">Nicotiana attenuata</name>
    <name type="common">Coyote tobacco</name>
    <dbReference type="NCBI Taxonomy" id="49451"/>
    <lineage>
        <taxon>Eukaryota</taxon>
        <taxon>Viridiplantae</taxon>
        <taxon>Streptophyta</taxon>
        <taxon>Embryophyta</taxon>
        <taxon>Tracheophyta</taxon>
        <taxon>Spermatophyta</taxon>
        <taxon>Magnoliopsida</taxon>
        <taxon>eudicotyledons</taxon>
        <taxon>Gunneridae</taxon>
        <taxon>Pentapetalae</taxon>
        <taxon>asterids</taxon>
        <taxon>lamiids</taxon>
        <taxon>Solanales</taxon>
        <taxon>Solanaceae</taxon>
        <taxon>Nicotianoideae</taxon>
        <taxon>Nicotianeae</taxon>
        <taxon>Nicotiana</taxon>
    </lineage>
</organism>
<keyword evidence="3" id="KW-0597">Phosphoprotein</keyword>
<proteinExistence type="predicted"/>
<dbReference type="AlphaFoldDB" id="A0A314KMS6"/>
<dbReference type="SMR" id="A0A314KMS6"/>
<keyword evidence="10" id="KW-0472">Membrane</keyword>
<dbReference type="Pfam" id="PF07714">
    <property type="entry name" value="PK_Tyr_Ser-Thr"/>
    <property type="match status" value="1"/>
</dbReference>
<evidence type="ECO:0000256" key="9">
    <source>
        <dbReference type="ARBA" id="ARBA00022989"/>
    </source>
</evidence>
<keyword evidence="4" id="KW-0808">Transferase</keyword>
<dbReference type="Proteomes" id="UP000187609">
    <property type="component" value="Unassembled WGS sequence"/>
</dbReference>
<evidence type="ECO:0000256" key="7">
    <source>
        <dbReference type="ARBA" id="ARBA00022777"/>
    </source>
</evidence>
<dbReference type="InterPro" id="IPR052232">
    <property type="entry name" value="RLK_Ser/Thr-Kinase"/>
</dbReference>